<comment type="subcellular location">
    <subcellularLocation>
        <location evidence="5">Cytoplasm</location>
    </subcellularLocation>
</comment>
<feature type="compositionally biased region" description="Low complexity" evidence="7">
    <location>
        <begin position="254"/>
        <end position="268"/>
    </location>
</feature>
<name>A0A5P2BTL1_STRVZ</name>
<dbReference type="PROSITE" id="PS01224">
    <property type="entry name" value="ARGC"/>
    <property type="match status" value="1"/>
</dbReference>
<dbReference type="Pfam" id="PF01118">
    <property type="entry name" value="Semialdhyde_dh"/>
    <property type="match status" value="1"/>
</dbReference>
<feature type="region of interest" description="Disordered" evidence="7">
    <location>
        <begin position="248"/>
        <end position="276"/>
    </location>
</feature>
<evidence type="ECO:0000256" key="3">
    <source>
        <dbReference type="ARBA" id="ARBA00022857"/>
    </source>
</evidence>
<dbReference type="NCBIfam" id="TIGR01850">
    <property type="entry name" value="argC"/>
    <property type="match status" value="1"/>
</dbReference>
<dbReference type="InterPro" id="IPR000534">
    <property type="entry name" value="Semialdehyde_DH_NAD-bd"/>
</dbReference>
<evidence type="ECO:0000313" key="9">
    <source>
        <dbReference type="EMBL" id="QES33643.1"/>
    </source>
</evidence>
<protein>
    <recommendedName>
        <fullName evidence="5">N-acetyl-gamma-glutamyl-phosphate reductase</fullName>
        <shortName evidence="5">AGPR</shortName>
        <ecNumber evidence="5">1.2.1.38</ecNumber>
    </recommendedName>
    <alternativeName>
        <fullName evidence="5">N-acetyl-glutamate semialdehyde dehydrogenase</fullName>
        <shortName evidence="5">NAGSA dehydrogenase</shortName>
    </alternativeName>
</protein>
<dbReference type="Pfam" id="PF22698">
    <property type="entry name" value="Semialdhyde_dhC_1"/>
    <property type="match status" value="2"/>
</dbReference>
<evidence type="ECO:0000256" key="4">
    <source>
        <dbReference type="ARBA" id="ARBA00023002"/>
    </source>
</evidence>
<dbReference type="CDD" id="cd23934">
    <property type="entry name" value="AGPR_1_C"/>
    <property type="match status" value="1"/>
</dbReference>
<dbReference type="GO" id="GO:0070401">
    <property type="term" value="F:NADP+ binding"/>
    <property type="evidence" value="ECO:0007669"/>
    <property type="project" value="InterPro"/>
</dbReference>
<evidence type="ECO:0000256" key="7">
    <source>
        <dbReference type="SAM" id="MobiDB-lite"/>
    </source>
</evidence>
<keyword evidence="1 5" id="KW-0055">Arginine biosynthesis</keyword>
<dbReference type="SMART" id="SM00859">
    <property type="entry name" value="Semialdhyde_dh"/>
    <property type="match status" value="1"/>
</dbReference>
<evidence type="ECO:0000256" key="5">
    <source>
        <dbReference type="HAMAP-Rule" id="MF_00150"/>
    </source>
</evidence>
<dbReference type="Proteomes" id="UP000322927">
    <property type="component" value="Chromosome"/>
</dbReference>
<keyword evidence="2 5" id="KW-0028">Amino-acid biosynthesis</keyword>
<dbReference type="InterPro" id="IPR023013">
    <property type="entry name" value="AGPR_AS"/>
</dbReference>
<comment type="pathway">
    <text evidence="5">Amino-acid biosynthesis; L-arginine biosynthesis; N(2)-acetyl-L-ornithine from L-glutamate: step 3/4.</text>
</comment>
<gene>
    <name evidence="5 9" type="primary">argC</name>
    <name evidence="9" type="ORF">DEJ48_09795</name>
</gene>
<dbReference type="OrthoDB" id="9801289at2"/>
<comment type="catalytic activity">
    <reaction evidence="5">
        <text>N-acetyl-L-glutamate 5-semialdehyde + phosphate + NADP(+) = N-acetyl-L-glutamyl 5-phosphate + NADPH + H(+)</text>
        <dbReference type="Rhea" id="RHEA:21588"/>
        <dbReference type="ChEBI" id="CHEBI:15378"/>
        <dbReference type="ChEBI" id="CHEBI:29123"/>
        <dbReference type="ChEBI" id="CHEBI:43474"/>
        <dbReference type="ChEBI" id="CHEBI:57783"/>
        <dbReference type="ChEBI" id="CHEBI:57936"/>
        <dbReference type="ChEBI" id="CHEBI:58349"/>
        <dbReference type="EC" id="1.2.1.38"/>
    </reaction>
</comment>
<dbReference type="AlphaFoldDB" id="A0A5P2BTL1"/>
<feature type="active site" evidence="5 6">
    <location>
        <position position="146"/>
    </location>
</feature>
<dbReference type="InterPro" id="IPR000706">
    <property type="entry name" value="AGPR_type-1"/>
</dbReference>
<dbReference type="CDD" id="cd24148">
    <property type="entry name" value="AGPR_1_actinobacAGPR_like"/>
    <property type="match status" value="1"/>
</dbReference>
<evidence type="ECO:0000256" key="1">
    <source>
        <dbReference type="ARBA" id="ARBA00022571"/>
    </source>
</evidence>
<dbReference type="EMBL" id="CP029192">
    <property type="protein sequence ID" value="QES33643.1"/>
    <property type="molecule type" value="Genomic_DNA"/>
</dbReference>
<dbReference type="PANTHER" id="PTHR32338:SF10">
    <property type="entry name" value="N-ACETYL-GAMMA-GLUTAMYL-PHOSPHATE REDUCTASE, CHLOROPLASTIC-RELATED"/>
    <property type="match status" value="1"/>
</dbReference>
<comment type="similarity">
    <text evidence="5">Belongs to the NAGSA dehydrogenase family. Type 1 subfamily.</text>
</comment>
<dbReference type="SUPFAM" id="SSF51735">
    <property type="entry name" value="NAD(P)-binding Rossmann-fold domains"/>
    <property type="match status" value="1"/>
</dbReference>
<evidence type="ECO:0000259" key="8">
    <source>
        <dbReference type="SMART" id="SM00859"/>
    </source>
</evidence>
<evidence type="ECO:0000256" key="2">
    <source>
        <dbReference type="ARBA" id="ARBA00022605"/>
    </source>
</evidence>
<dbReference type="GO" id="GO:0051287">
    <property type="term" value="F:NAD binding"/>
    <property type="evidence" value="ECO:0007669"/>
    <property type="project" value="InterPro"/>
</dbReference>
<accession>A0A5P2BTL1</accession>
<dbReference type="GO" id="GO:0003942">
    <property type="term" value="F:N-acetyl-gamma-glutamyl-phosphate reductase activity"/>
    <property type="evidence" value="ECO:0007669"/>
    <property type="project" value="UniProtKB-UniRule"/>
</dbReference>
<proteinExistence type="inferred from homology"/>
<dbReference type="HAMAP" id="MF_00150">
    <property type="entry name" value="ArgC_type1"/>
    <property type="match status" value="1"/>
</dbReference>
<dbReference type="EC" id="1.2.1.38" evidence="5"/>
<organism evidence="9 10">
    <name type="scientific">Streptomyces venezuelae</name>
    <dbReference type="NCBI Taxonomy" id="54571"/>
    <lineage>
        <taxon>Bacteria</taxon>
        <taxon>Bacillati</taxon>
        <taxon>Actinomycetota</taxon>
        <taxon>Actinomycetes</taxon>
        <taxon>Kitasatosporales</taxon>
        <taxon>Streptomycetaceae</taxon>
        <taxon>Streptomyces</taxon>
    </lineage>
</organism>
<keyword evidence="5" id="KW-0963">Cytoplasm</keyword>
<feature type="domain" description="Semialdehyde dehydrogenase NAD-binding" evidence="8">
    <location>
        <begin position="4"/>
        <end position="136"/>
    </location>
</feature>
<dbReference type="SUPFAM" id="SSF55347">
    <property type="entry name" value="Glyceraldehyde-3-phosphate dehydrogenase-like, C-terminal domain"/>
    <property type="match status" value="1"/>
</dbReference>
<dbReference type="Gene3D" id="3.30.360.10">
    <property type="entry name" value="Dihydrodipicolinate Reductase, domain 2"/>
    <property type="match status" value="1"/>
</dbReference>
<dbReference type="Gene3D" id="3.40.50.720">
    <property type="entry name" value="NAD(P)-binding Rossmann-like Domain"/>
    <property type="match status" value="1"/>
</dbReference>
<evidence type="ECO:0000256" key="6">
    <source>
        <dbReference type="PROSITE-ProRule" id="PRU10010"/>
    </source>
</evidence>
<dbReference type="InterPro" id="IPR036291">
    <property type="entry name" value="NAD(P)-bd_dom_sf"/>
</dbReference>
<dbReference type="PANTHER" id="PTHR32338">
    <property type="entry name" value="N-ACETYL-GAMMA-GLUTAMYL-PHOSPHATE REDUCTASE, CHLOROPLASTIC-RELATED-RELATED"/>
    <property type="match status" value="1"/>
</dbReference>
<keyword evidence="3 5" id="KW-0521">NADP</keyword>
<dbReference type="UniPathway" id="UPA00068">
    <property type="reaction ID" value="UER00108"/>
</dbReference>
<dbReference type="InterPro" id="IPR058924">
    <property type="entry name" value="AGPR_dimerisation_dom"/>
</dbReference>
<keyword evidence="4 5" id="KW-0560">Oxidoreductase</keyword>
<dbReference type="InterPro" id="IPR050085">
    <property type="entry name" value="AGPR"/>
</dbReference>
<dbReference type="RefSeq" id="WP_150215781.1">
    <property type="nucleotide sequence ID" value="NZ_CP029192.1"/>
</dbReference>
<dbReference type="GO" id="GO:0006526">
    <property type="term" value="P:L-arginine biosynthetic process"/>
    <property type="evidence" value="ECO:0007669"/>
    <property type="project" value="UniProtKB-UniRule"/>
</dbReference>
<reference evidence="9 10" key="1">
    <citation type="submission" date="2018-05" db="EMBL/GenBank/DDBJ databases">
        <title>Streptomyces venezuelae.</title>
        <authorList>
            <person name="Kim W."/>
            <person name="Lee N."/>
            <person name="Cho B.-K."/>
        </authorList>
    </citation>
    <scope>NUCLEOTIDE SEQUENCE [LARGE SCALE GENOMIC DNA]</scope>
    <source>
        <strain evidence="9 10">ATCC 14584</strain>
    </source>
</reference>
<comment type="function">
    <text evidence="5">Catalyzes the NADPH-dependent reduction of N-acetyl-5-glutamyl phosphate to yield N-acetyl-L-glutamate 5-semialdehyde.</text>
</comment>
<sequence length="371" mass="38226">MTVRAAVAGASGYAGGEILRLLVSHPEVEIGAVTAHSSAGRRLGDVQPHLAAVADRVLVETSAESLRGHDVVFLALPHGQSAALAQQLEPGTLVVDCGADFRLREAEDWQRFYGSPHAGTWPYGLPELPGARDELKGTDRVAVPGCYPTAVTLALYPAFQAGLVEPEAVVVAASGTSGAGRVAKPHLVGSEVMGSMTPYGVGGGHRHTPELTQNLSRVAGERVTVSFTPTLAPMPRGILATCSARLRPERAADTNTGTSTGARTGAGTDPHTTPDDMSALEQAVRSAYENAYADEPFVRLLPPGTWPSTAAVLGSNTAQVQVTVDPVARRLVCVSAIDNLTKGTAGGAVQSMNIALGLPEGAGLPMNGVAP</sequence>
<dbReference type="GO" id="GO:0005737">
    <property type="term" value="C:cytoplasm"/>
    <property type="evidence" value="ECO:0007669"/>
    <property type="project" value="UniProtKB-SubCell"/>
</dbReference>
<evidence type="ECO:0000313" key="10">
    <source>
        <dbReference type="Proteomes" id="UP000322927"/>
    </source>
</evidence>